<feature type="chain" id="PRO_5038335268" evidence="1">
    <location>
        <begin position="33"/>
        <end position="185"/>
    </location>
</feature>
<evidence type="ECO:0000313" key="3">
    <source>
        <dbReference type="Proteomes" id="UP000479114"/>
    </source>
</evidence>
<keyword evidence="3" id="KW-1185">Reference proteome</keyword>
<dbReference type="RefSeq" id="WP_162643289.1">
    <property type="nucleotide sequence ID" value="NZ_CP048286.1"/>
</dbReference>
<proteinExistence type="predicted"/>
<sequence length="185" mass="19611">MKEPSSGRFAPVRLRSRLLSAVLIALTLLASAGCGSASDNNSAADSGDKAVKTGLLISDKLSAGENPFLTAGIDDPKKFQEVFGAVKAAIARGDKAEVANHILYPLRVNGASGTELIQTRGEFVKQYDAIMTKQVRNAIASQSFDQLFINYQGVMVGNGEIWFAGSADKPQVIGMIAINHDIGTR</sequence>
<reference evidence="2 3" key="1">
    <citation type="submission" date="2020-02" db="EMBL/GenBank/DDBJ databases">
        <title>Paenibacillus sp. nov., isolated from rhizosphere soil of tomato.</title>
        <authorList>
            <person name="Weon H.-Y."/>
            <person name="Lee S.A."/>
        </authorList>
    </citation>
    <scope>NUCLEOTIDE SEQUENCE [LARGE SCALE GENOMIC DNA]</scope>
    <source>
        <strain evidence="2 3">14171R-81</strain>
    </source>
</reference>
<protein>
    <submittedName>
        <fullName evidence="2">Uncharacterized protein</fullName>
    </submittedName>
</protein>
<dbReference type="EMBL" id="CP048286">
    <property type="protein sequence ID" value="QHW33304.1"/>
    <property type="molecule type" value="Genomic_DNA"/>
</dbReference>
<organism evidence="2 3">
    <name type="scientific">Paenibacillus rhizovicinus</name>
    <dbReference type="NCBI Taxonomy" id="2704463"/>
    <lineage>
        <taxon>Bacteria</taxon>
        <taxon>Bacillati</taxon>
        <taxon>Bacillota</taxon>
        <taxon>Bacilli</taxon>
        <taxon>Bacillales</taxon>
        <taxon>Paenibacillaceae</taxon>
        <taxon>Paenibacillus</taxon>
    </lineage>
</organism>
<accession>A0A6C0P445</accession>
<keyword evidence="1" id="KW-0732">Signal</keyword>
<feature type="signal peptide" evidence="1">
    <location>
        <begin position="1"/>
        <end position="32"/>
    </location>
</feature>
<dbReference type="Proteomes" id="UP000479114">
    <property type="component" value="Chromosome"/>
</dbReference>
<dbReference type="AlphaFoldDB" id="A0A6C0P445"/>
<name>A0A6C0P445_9BACL</name>
<dbReference type="PROSITE" id="PS51257">
    <property type="entry name" value="PROKAR_LIPOPROTEIN"/>
    <property type="match status" value="1"/>
</dbReference>
<evidence type="ECO:0000313" key="2">
    <source>
        <dbReference type="EMBL" id="QHW33304.1"/>
    </source>
</evidence>
<gene>
    <name evidence="2" type="ORF">GZH47_22590</name>
</gene>
<evidence type="ECO:0000256" key="1">
    <source>
        <dbReference type="SAM" id="SignalP"/>
    </source>
</evidence>
<dbReference type="KEGG" id="prz:GZH47_22590"/>